<dbReference type="SMART" id="SM00544">
    <property type="entry name" value="MA3"/>
    <property type="match status" value="1"/>
</dbReference>
<dbReference type="SMART" id="SM00543">
    <property type="entry name" value="MIF4G"/>
    <property type="match status" value="1"/>
</dbReference>
<dbReference type="InterPro" id="IPR050781">
    <property type="entry name" value="CWC22_splicing_factor"/>
</dbReference>
<evidence type="ECO:0000256" key="3">
    <source>
        <dbReference type="ARBA" id="ARBA00023242"/>
    </source>
</evidence>
<protein>
    <recommendedName>
        <fullName evidence="5">MI domain-containing protein</fullName>
    </recommendedName>
</protein>
<dbReference type="Pfam" id="PF02847">
    <property type="entry name" value="MA3"/>
    <property type="match status" value="1"/>
</dbReference>
<keyword evidence="3" id="KW-0539">Nucleus</keyword>
<evidence type="ECO:0000256" key="2">
    <source>
        <dbReference type="ARBA" id="ARBA00006856"/>
    </source>
</evidence>
<reference evidence="6" key="1">
    <citation type="submission" date="2020-12" db="EMBL/GenBank/DDBJ databases">
        <title>Metabolic potential, ecology and presence of endohyphal bacteria is reflected in genomic diversity of Mucoromycotina.</title>
        <authorList>
            <person name="Muszewska A."/>
            <person name="Okrasinska A."/>
            <person name="Steczkiewicz K."/>
            <person name="Drgas O."/>
            <person name="Orlowska M."/>
            <person name="Perlinska-Lenart U."/>
            <person name="Aleksandrzak-Piekarczyk T."/>
            <person name="Szatraj K."/>
            <person name="Zielenkiewicz U."/>
            <person name="Pilsyk S."/>
            <person name="Malc E."/>
            <person name="Mieczkowski P."/>
            <person name="Kruszewska J.S."/>
            <person name="Biernat P."/>
            <person name="Pawlowska J."/>
        </authorList>
    </citation>
    <scope>NUCLEOTIDE SEQUENCE</scope>
    <source>
        <strain evidence="6">WA0000051536</strain>
    </source>
</reference>
<feature type="domain" description="MI" evidence="5">
    <location>
        <begin position="741"/>
        <end position="878"/>
    </location>
</feature>
<feature type="compositionally biased region" description="Acidic residues" evidence="4">
    <location>
        <begin position="260"/>
        <end position="374"/>
    </location>
</feature>
<dbReference type="Proteomes" id="UP000612746">
    <property type="component" value="Unassembled WGS sequence"/>
</dbReference>
<comment type="similarity">
    <text evidence="2">Belongs to the CWC22 family.</text>
</comment>
<comment type="subcellular location">
    <subcellularLocation>
        <location evidence="1">Nucleus</location>
        <location evidence="1">Nucleolus</location>
    </subcellularLocation>
</comment>
<evidence type="ECO:0000256" key="1">
    <source>
        <dbReference type="ARBA" id="ARBA00004604"/>
    </source>
</evidence>
<dbReference type="Pfam" id="PF02854">
    <property type="entry name" value="MIF4G"/>
    <property type="match status" value="1"/>
</dbReference>
<dbReference type="InterPro" id="IPR003890">
    <property type="entry name" value="MIF4G-like_typ-3"/>
</dbReference>
<accession>A0A8H7UCJ8</accession>
<dbReference type="EMBL" id="JAEPRA010000013">
    <property type="protein sequence ID" value="KAG2176557.1"/>
    <property type="molecule type" value="Genomic_DNA"/>
</dbReference>
<keyword evidence="7" id="KW-1185">Reference proteome</keyword>
<name>A0A8H7UCJ8_9FUNG</name>
<evidence type="ECO:0000259" key="5">
    <source>
        <dbReference type="PROSITE" id="PS51366"/>
    </source>
</evidence>
<dbReference type="SUPFAM" id="SSF48371">
    <property type="entry name" value="ARM repeat"/>
    <property type="match status" value="1"/>
</dbReference>
<comment type="caution">
    <text evidence="6">The sequence shown here is derived from an EMBL/GenBank/DDBJ whole genome shotgun (WGS) entry which is preliminary data.</text>
</comment>
<gene>
    <name evidence="6" type="ORF">INT44_007220</name>
</gene>
<feature type="region of interest" description="Disordered" evidence="4">
    <location>
        <begin position="1"/>
        <end position="156"/>
    </location>
</feature>
<sequence length="976" mass="109685">MRQQQQRGGNMRGRGGGGRGRGRGGGRGGRGGRKFDGNGQRIKTSTTNLPLELKAQVEADEKDTRKFSEHFENKVKARKDLRKQKRADKKIKHMPVPKAMRPDHSFTAPKQGNAKVTKKAVHENGSNLKRPIEEQREETKKPSKKRKEGESNSLKKLSASNPLFYSLIQSDNLISSYPGGTDTSDNAVEEDDLAIAMYEKKLGLDKKKKKSKEGVVKLGSAFEEDGLMDILDGLDEPQYEAPRKGAGISVSKKATKVENEDSDDGSEEDNEDSEDYSDDEDGDVNGYLDDLENGFNSEDESDDDEEDLDEDDLDEDDLDDEDVELLEDDEENSEDSDIDNESDDQDKFDSDDEFLEIPDGEEPSDSDEEGESDTAEIALKDKGSKPTIPKNTEIEHETVAKTQTAGRYVPPHLRGTATTKSEQQIRLQRALQGLLNKLSESNLESILMEIEKCYSNYPRHDVTSTITELILVSISQKANLLDSFVILYAVVVGSLYRLIGVDFAAHFVQTLIESFEKNHKTLKDAAKDPNAAEDDSGLPGSKEAKNLLTLVLELYNFQVISCVLMYDLIHVLIDDMDEINIELLLKIMRTSGAQLRADDPTSLKDIINAIQSATEKRDTKTMSSRYKFMLETIANIKNNKIKQQHGNVVDKEMVLKMKKFLSSLAKKRSLHSTEALRVSLEDIHNIDTKGKWWLIGSSWKDNLVGTESKYASKEVADDLKKDASLQEALMKLARKQGMNTDIRRSIFIVLMSSEDYVDAYERLMKLTLTEVQQREIARVLLQCSGNEKHYNPYYALVANRLCGHDHSFKVTLQYCLWDFLRECGEPDVGGLERSRNVEAAPSETEKMSLRRIVNAAKFYAFLVSENALTLSILKTINFSTVGQSARLFLQLFLSNLIINSQAQGGPDRRDAQALVSIYLKVVSLPAVSQGILFFLHHFVRKADLGQTEDEQETVRWGCGILKEVGQRARRSHEELF</sequence>
<evidence type="ECO:0000313" key="6">
    <source>
        <dbReference type="EMBL" id="KAG2176557.1"/>
    </source>
</evidence>
<dbReference type="PANTHER" id="PTHR18034:SF4">
    <property type="entry name" value="NUCLEOLAR MIF4G DOMAIN-CONTAINING PROTEIN 1"/>
    <property type="match status" value="1"/>
</dbReference>
<dbReference type="Gene3D" id="1.25.40.180">
    <property type="match status" value="1"/>
</dbReference>
<feature type="region of interest" description="Disordered" evidence="4">
    <location>
        <begin position="233"/>
        <end position="420"/>
    </location>
</feature>
<dbReference type="GO" id="GO:0042274">
    <property type="term" value="P:ribosomal small subunit biogenesis"/>
    <property type="evidence" value="ECO:0007669"/>
    <property type="project" value="TreeGrafter"/>
</dbReference>
<dbReference type="OrthoDB" id="361797at2759"/>
<dbReference type="PROSITE" id="PS51366">
    <property type="entry name" value="MI"/>
    <property type="match status" value="1"/>
</dbReference>
<organism evidence="6 7">
    <name type="scientific">Umbelopsis vinacea</name>
    <dbReference type="NCBI Taxonomy" id="44442"/>
    <lineage>
        <taxon>Eukaryota</taxon>
        <taxon>Fungi</taxon>
        <taxon>Fungi incertae sedis</taxon>
        <taxon>Mucoromycota</taxon>
        <taxon>Mucoromycotina</taxon>
        <taxon>Umbelopsidomycetes</taxon>
        <taxon>Umbelopsidales</taxon>
        <taxon>Umbelopsidaceae</taxon>
        <taxon>Umbelopsis</taxon>
    </lineage>
</organism>
<dbReference type="GO" id="GO:0005730">
    <property type="term" value="C:nucleolus"/>
    <property type="evidence" value="ECO:0007669"/>
    <property type="project" value="UniProtKB-SubCell"/>
</dbReference>
<feature type="compositionally biased region" description="Basic and acidic residues" evidence="4">
    <location>
        <begin position="130"/>
        <end position="141"/>
    </location>
</feature>
<proteinExistence type="inferred from homology"/>
<dbReference type="GO" id="GO:0003723">
    <property type="term" value="F:RNA binding"/>
    <property type="evidence" value="ECO:0007669"/>
    <property type="project" value="InterPro"/>
</dbReference>
<dbReference type="AlphaFoldDB" id="A0A8H7UCJ8"/>
<dbReference type="InterPro" id="IPR016024">
    <property type="entry name" value="ARM-type_fold"/>
</dbReference>
<feature type="compositionally biased region" description="Basic and acidic residues" evidence="4">
    <location>
        <begin position="55"/>
        <end position="75"/>
    </location>
</feature>
<dbReference type="InterPro" id="IPR003891">
    <property type="entry name" value="Initiation_fac_eIF4g_MI"/>
</dbReference>
<feature type="compositionally biased region" description="Basic residues" evidence="4">
    <location>
        <begin position="76"/>
        <end position="95"/>
    </location>
</feature>
<dbReference type="PANTHER" id="PTHR18034">
    <property type="entry name" value="CELL CYCLE CONTROL PROTEIN CWF22-RELATED"/>
    <property type="match status" value="1"/>
</dbReference>
<feature type="compositionally biased region" description="Gly residues" evidence="4">
    <location>
        <begin position="10"/>
        <end position="29"/>
    </location>
</feature>
<evidence type="ECO:0000313" key="7">
    <source>
        <dbReference type="Proteomes" id="UP000612746"/>
    </source>
</evidence>
<evidence type="ECO:0000256" key="4">
    <source>
        <dbReference type="SAM" id="MobiDB-lite"/>
    </source>
</evidence>